<dbReference type="PATRIC" id="fig|1458461.3.peg.2067"/>
<dbReference type="PROSITE" id="PS51900">
    <property type="entry name" value="CB"/>
    <property type="match status" value="1"/>
</dbReference>
<keyword evidence="2 4" id="KW-0238">DNA-binding</keyword>
<name>X5MFY8_9HYPH</name>
<keyword evidence="8" id="KW-1185">Reference proteome</keyword>
<dbReference type="SUPFAM" id="SSF56349">
    <property type="entry name" value="DNA breaking-rejoining enzymes"/>
    <property type="match status" value="1"/>
</dbReference>
<dbReference type="GO" id="GO:0003677">
    <property type="term" value="F:DNA binding"/>
    <property type="evidence" value="ECO:0007669"/>
    <property type="project" value="UniProtKB-UniRule"/>
</dbReference>
<evidence type="ECO:0000256" key="3">
    <source>
        <dbReference type="ARBA" id="ARBA00023172"/>
    </source>
</evidence>
<feature type="domain" description="Core-binding (CB)" evidence="6">
    <location>
        <begin position="92"/>
        <end position="188"/>
    </location>
</feature>
<evidence type="ECO:0000256" key="1">
    <source>
        <dbReference type="ARBA" id="ARBA00022908"/>
    </source>
</evidence>
<dbReference type="Gene3D" id="1.10.150.130">
    <property type="match status" value="1"/>
</dbReference>
<feature type="domain" description="Tyr recombinase" evidence="5">
    <location>
        <begin position="208"/>
        <end position="384"/>
    </location>
</feature>
<evidence type="ECO:0000313" key="7">
    <source>
        <dbReference type="EMBL" id="CDO60274.1"/>
    </source>
</evidence>
<reference evidence="7 8" key="1">
    <citation type="journal article" date="2014" name="Front. Genet.">
        <title>Genome and metabolic network of "Candidatus Phaeomarinobacter ectocarpi" Ec32, a new candidate genus of Alphaproteobacteria frequently associated with brown algae.</title>
        <authorList>
            <person name="Dittami S.M."/>
            <person name="Barbeyron T."/>
            <person name="Boyen C."/>
            <person name="Cambefort J."/>
            <person name="Collet G."/>
            <person name="Delage L."/>
            <person name="Gobet A."/>
            <person name="Groisillier A."/>
            <person name="Leblanc C."/>
            <person name="Michel G."/>
            <person name="Scornet D."/>
            <person name="Siegel A."/>
            <person name="Tapia J.E."/>
            <person name="Tonon T."/>
        </authorList>
    </citation>
    <scope>NUCLEOTIDE SEQUENCE [LARGE SCALE GENOMIC DNA]</scope>
    <source>
        <strain evidence="7 8">Ec32</strain>
    </source>
</reference>
<evidence type="ECO:0000313" key="8">
    <source>
        <dbReference type="Proteomes" id="UP000032160"/>
    </source>
</evidence>
<dbReference type="PANTHER" id="PTHR30349">
    <property type="entry name" value="PHAGE INTEGRASE-RELATED"/>
    <property type="match status" value="1"/>
</dbReference>
<dbReference type="Proteomes" id="UP000032160">
    <property type="component" value="Chromosome I"/>
</dbReference>
<sequence>MSRRFQKLTRQRMRALEAGKSLSEHGITFRRLPDGDGVYSVNIMVDRKRIHRSLGRESDGVTRSTAETFISNLRADARAGRLNLPKGRKISLTMRDAAPRYIDRLTEEGGKEIARKARRLDMALVPFLGDKPLEQISTFDVERYKKQRLSTPIVSRKKLKGGETLPNNTPATVNRELATLSHLIHKAEEWGWISKRQAKINRLPEDNGRITYLTAEQADALLEASKADQNIQIYPFILIGLRTSMRKSEILSIRRDNVDLTKNSIYLPNAKAGARTQPMPTSLAAYLARHIGTLPPGTPWLFPSPGAAGGHTTDVRKAFRRCVERAGLDPEQVVIHTLRHTAITHLVQAGVDLPTVKRISGHKTMIMVERYAHQSGAHIAAAMDKLDERFKKNSA</sequence>
<dbReference type="CDD" id="cd00796">
    <property type="entry name" value="INT_Rci_Hp1_C"/>
    <property type="match status" value="1"/>
</dbReference>
<dbReference type="STRING" id="1458461.BN1012_Phect2061"/>
<dbReference type="InterPro" id="IPR013762">
    <property type="entry name" value="Integrase-like_cat_sf"/>
</dbReference>
<protein>
    <submittedName>
        <fullName evidence="7">Integrase</fullName>
    </submittedName>
</protein>
<dbReference type="GO" id="GO:0006310">
    <property type="term" value="P:DNA recombination"/>
    <property type="evidence" value="ECO:0007669"/>
    <property type="project" value="UniProtKB-KW"/>
</dbReference>
<dbReference type="InterPro" id="IPR010998">
    <property type="entry name" value="Integrase_recombinase_N"/>
</dbReference>
<dbReference type="RefSeq" id="WP_043948373.1">
    <property type="nucleotide sequence ID" value="NZ_HG966617.1"/>
</dbReference>
<dbReference type="Gene3D" id="1.10.443.10">
    <property type="entry name" value="Intergrase catalytic core"/>
    <property type="match status" value="1"/>
</dbReference>
<evidence type="ECO:0000259" key="5">
    <source>
        <dbReference type="PROSITE" id="PS51898"/>
    </source>
</evidence>
<dbReference type="InterPro" id="IPR002104">
    <property type="entry name" value="Integrase_catalytic"/>
</dbReference>
<keyword evidence="1" id="KW-0229">DNA integration</keyword>
<evidence type="ECO:0000256" key="4">
    <source>
        <dbReference type="PROSITE-ProRule" id="PRU01248"/>
    </source>
</evidence>
<dbReference type="InterPro" id="IPR044068">
    <property type="entry name" value="CB"/>
</dbReference>
<evidence type="ECO:0000259" key="6">
    <source>
        <dbReference type="PROSITE" id="PS51900"/>
    </source>
</evidence>
<dbReference type="OrthoDB" id="6388170at2"/>
<dbReference type="PANTHER" id="PTHR30349:SF94">
    <property type="entry name" value="INTEGRASE_RECOMBINASE HI_1414-RELATED"/>
    <property type="match status" value="1"/>
</dbReference>
<dbReference type="KEGG" id="pect:BN1012_Phect2061"/>
<dbReference type="EMBL" id="HG966617">
    <property type="protein sequence ID" value="CDO60274.1"/>
    <property type="molecule type" value="Genomic_DNA"/>
</dbReference>
<dbReference type="InterPro" id="IPR050090">
    <property type="entry name" value="Tyrosine_recombinase_XerCD"/>
</dbReference>
<dbReference type="Pfam" id="PF00589">
    <property type="entry name" value="Phage_integrase"/>
    <property type="match status" value="1"/>
</dbReference>
<keyword evidence="3" id="KW-0233">DNA recombination</keyword>
<evidence type="ECO:0000256" key="2">
    <source>
        <dbReference type="ARBA" id="ARBA00023125"/>
    </source>
</evidence>
<gene>
    <name evidence="7" type="ORF">BN1012_Phect2061</name>
</gene>
<dbReference type="HOGENOM" id="CLU_027562_17_7_5"/>
<proteinExistence type="predicted"/>
<dbReference type="PROSITE" id="PS51898">
    <property type="entry name" value="TYR_RECOMBINASE"/>
    <property type="match status" value="1"/>
</dbReference>
<dbReference type="GO" id="GO:0015074">
    <property type="term" value="P:DNA integration"/>
    <property type="evidence" value="ECO:0007669"/>
    <property type="project" value="UniProtKB-KW"/>
</dbReference>
<organism evidence="7 8">
    <name type="scientific">Candidatus Phaeomarinibacter ectocarpi</name>
    <dbReference type="NCBI Taxonomy" id="1458461"/>
    <lineage>
        <taxon>Bacteria</taxon>
        <taxon>Pseudomonadati</taxon>
        <taxon>Pseudomonadota</taxon>
        <taxon>Alphaproteobacteria</taxon>
        <taxon>Hyphomicrobiales</taxon>
        <taxon>Parvibaculaceae</taxon>
        <taxon>Candidatus Phaeomarinibacter</taxon>
    </lineage>
</organism>
<accession>X5MFY8</accession>
<dbReference type="AlphaFoldDB" id="X5MFY8"/>
<dbReference type="InterPro" id="IPR011010">
    <property type="entry name" value="DNA_brk_join_enz"/>
</dbReference>